<dbReference type="GO" id="GO:0004386">
    <property type="term" value="F:helicase activity"/>
    <property type="evidence" value="ECO:0007669"/>
    <property type="project" value="UniProtKB-KW"/>
</dbReference>
<dbReference type="Proteomes" id="UP000198460">
    <property type="component" value="Unassembled WGS sequence"/>
</dbReference>
<evidence type="ECO:0000256" key="2">
    <source>
        <dbReference type="ARBA" id="ARBA00022801"/>
    </source>
</evidence>
<organism evidence="5 6">
    <name type="scientific">Burkholderia singularis</name>
    <dbReference type="NCBI Taxonomy" id="1503053"/>
    <lineage>
        <taxon>Bacteria</taxon>
        <taxon>Pseudomonadati</taxon>
        <taxon>Pseudomonadota</taxon>
        <taxon>Betaproteobacteria</taxon>
        <taxon>Burkholderiales</taxon>
        <taxon>Burkholderiaceae</taxon>
        <taxon>Burkholderia</taxon>
        <taxon>pseudomallei group</taxon>
    </lineage>
</organism>
<dbReference type="PANTHER" id="PTHR35372:SF2">
    <property type="entry name" value="SF3 HELICASE DOMAIN-CONTAINING PROTEIN"/>
    <property type="match status" value="1"/>
</dbReference>
<evidence type="ECO:0000313" key="6">
    <source>
        <dbReference type="Proteomes" id="UP000198460"/>
    </source>
</evidence>
<dbReference type="EMBL" id="FXAN01000068">
    <property type="protein sequence ID" value="SMG01172.1"/>
    <property type="molecule type" value="Genomic_DNA"/>
</dbReference>
<gene>
    <name evidence="5" type="ORF">BSIN_4205</name>
</gene>
<keyword evidence="3" id="KW-0067">ATP-binding</keyword>
<reference evidence="5 6" key="1">
    <citation type="submission" date="2017-04" db="EMBL/GenBank/DDBJ databases">
        <authorList>
            <person name="Afonso C.L."/>
            <person name="Miller P.J."/>
            <person name="Scott M.A."/>
            <person name="Spackman E."/>
            <person name="Goraichik I."/>
            <person name="Dimitrov K.M."/>
            <person name="Suarez D.L."/>
            <person name="Swayne D.E."/>
        </authorList>
    </citation>
    <scope>NUCLEOTIDE SEQUENCE [LARGE SCALE GENOMIC DNA]</scope>
    <source>
        <strain evidence="5">LMG 28154</strain>
    </source>
</reference>
<dbReference type="GO" id="GO:0005524">
    <property type="term" value="F:ATP binding"/>
    <property type="evidence" value="ECO:0007669"/>
    <property type="project" value="UniProtKB-KW"/>
</dbReference>
<dbReference type="NCBIfam" id="TIGR01613">
    <property type="entry name" value="primase_Cterm"/>
    <property type="match status" value="1"/>
</dbReference>
<sequence length="307" mass="34442">MKCNFDPRAPAPKKFQKFIEQVLPDEDVRAYVQEYMGYTLIHDARHQRAQIWLGNGANGKGVLANILQKLHAKVAAVCLDNLDGFKLAPLIDASLIYCDEAPEGKLKANRLKSLIAGETVTIDQKYKEVISKGIPAKWLILSNHVPKVSDHSEGFWRRFDIVPFPVHIPEGERDPMLASDIIRDELSGVLNWVLEGLVRLLARGQFNPVLPEPMRRAKIVARTVTSTVAAWADDVSAERTTVADASRVKVYRNYKEWCRENGVAPESSIEFWRRLDNLIGPLQSNARAKTGEGFIRVTNVRLGALHA</sequence>
<dbReference type="AlphaFoldDB" id="A0A238H7G7"/>
<accession>A0A238H7G7</accession>
<dbReference type="Gene3D" id="3.40.50.300">
    <property type="entry name" value="P-loop containing nucleotide triphosphate hydrolases"/>
    <property type="match status" value="1"/>
</dbReference>
<dbReference type="GO" id="GO:0016787">
    <property type="term" value="F:hydrolase activity"/>
    <property type="evidence" value="ECO:0007669"/>
    <property type="project" value="UniProtKB-KW"/>
</dbReference>
<dbReference type="InterPro" id="IPR006500">
    <property type="entry name" value="Helicase_put_C_phage/plasmid"/>
</dbReference>
<dbReference type="SUPFAM" id="SSF52540">
    <property type="entry name" value="P-loop containing nucleoside triphosphate hydrolases"/>
    <property type="match status" value="1"/>
</dbReference>
<keyword evidence="5" id="KW-0347">Helicase</keyword>
<keyword evidence="1" id="KW-0547">Nucleotide-binding</keyword>
<dbReference type="PROSITE" id="PS51206">
    <property type="entry name" value="SF3_HELICASE_1"/>
    <property type="match status" value="1"/>
</dbReference>
<dbReference type="InterPro" id="IPR045455">
    <property type="entry name" value="NrS-1_pol-like_helicase"/>
</dbReference>
<keyword evidence="2" id="KW-0378">Hydrolase</keyword>
<feature type="domain" description="SF3 helicase" evidence="4">
    <location>
        <begin position="27"/>
        <end position="177"/>
    </location>
</feature>
<name>A0A238H7G7_9BURK</name>
<evidence type="ECO:0000313" key="5">
    <source>
        <dbReference type="EMBL" id="SMG01172.1"/>
    </source>
</evidence>
<protein>
    <submittedName>
        <fullName evidence="5">DNA primase/helicase, phage-associated</fullName>
    </submittedName>
</protein>
<dbReference type="InterPro" id="IPR014015">
    <property type="entry name" value="Helicase_SF3_DNA-vir"/>
</dbReference>
<proteinExistence type="predicted"/>
<dbReference type="InterPro" id="IPR051620">
    <property type="entry name" value="ORF904-like_C"/>
</dbReference>
<evidence type="ECO:0000259" key="4">
    <source>
        <dbReference type="PROSITE" id="PS51206"/>
    </source>
</evidence>
<dbReference type="PANTHER" id="PTHR35372">
    <property type="entry name" value="ATP BINDING PROTEIN-RELATED"/>
    <property type="match status" value="1"/>
</dbReference>
<evidence type="ECO:0000256" key="1">
    <source>
        <dbReference type="ARBA" id="ARBA00022741"/>
    </source>
</evidence>
<dbReference type="InterPro" id="IPR027417">
    <property type="entry name" value="P-loop_NTPase"/>
</dbReference>
<evidence type="ECO:0000256" key="3">
    <source>
        <dbReference type="ARBA" id="ARBA00022840"/>
    </source>
</evidence>
<dbReference type="Pfam" id="PF19263">
    <property type="entry name" value="DUF5906"/>
    <property type="match status" value="1"/>
</dbReference>